<evidence type="ECO:0000313" key="2">
    <source>
        <dbReference type="EMBL" id="KAE8266840.1"/>
    </source>
</evidence>
<dbReference type="EMBL" id="LWDG02000288">
    <property type="protein sequence ID" value="KAE8266840.1"/>
    <property type="molecule type" value="Genomic_DNA"/>
</dbReference>
<feature type="region of interest" description="Disordered" evidence="1">
    <location>
        <begin position="78"/>
        <end position="132"/>
    </location>
</feature>
<accession>A0A8X7N6T6</accession>
<reference evidence="2" key="2">
    <citation type="journal article" date="2019" name="IMA Fungus">
        <title>Genome sequencing and comparison of five Tilletia species to identify candidate genes for the detection of regulated species infecting wheat.</title>
        <authorList>
            <person name="Nguyen H.D.T."/>
            <person name="Sultana T."/>
            <person name="Kesanakurti P."/>
            <person name="Hambleton S."/>
        </authorList>
    </citation>
    <scope>NUCLEOTIDE SEQUENCE</scope>
    <source>
        <strain evidence="2">DAOMC 236422</strain>
    </source>
</reference>
<dbReference type="AlphaFoldDB" id="A0A8X7N6T6"/>
<protein>
    <submittedName>
        <fullName evidence="2">Uncharacterized protein</fullName>
    </submittedName>
</protein>
<evidence type="ECO:0000256" key="1">
    <source>
        <dbReference type="SAM" id="MobiDB-lite"/>
    </source>
</evidence>
<gene>
    <name evidence="2" type="ORF">A4X09_0g5505</name>
</gene>
<organism evidence="2 3">
    <name type="scientific">Tilletia walkeri</name>
    <dbReference type="NCBI Taxonomy" id="117179"/>
    <lineage>
        <taxon>Eukaryota</taxon>
        <taxon>Fungi</taxon>
        <taxon>Dikarya</taxon>
        <taxon>Basidiomycota</taxon>
        <taxon>Ustilaginomycotina</taxon>
        <taxon>Exobasidiomycetes</taxon>
        <taxon>Tilletiales</taxon>
        <taxon>Tilletiaceae</taxon>
        <taxon>Tilletia</taxon>
    </lineage>
</organism>
<proteinExistence type="predicted"/>
<evidence type="ECO:0000313" key="3">
    <source>
        <dbReference type="Proteomes" id="UP000078113"/>
    </source>
</evidence>
<feature type="region of interest" description="Disordered" evidence="1">
    <location>
        <begin position="536"/>
        <end position="561"/>
    </location>
</feature>
<feature type="region of interest" description="Disordered" evidence="1">
    <location>
        <begin position="844"/>
        <end position="893"/>
    </location>
</feature>
<feature type="compositionally biased region" description="Basic residues" evidence="1">
    <location>
        <begin position="870"/>
        <end position="890"/>
    </location>
</feature>
<comment type="caution">
    <text evidence="2">The sequence shown here is derived from an EMBL/GenBank/DDBJ whole genome shotgun (WGS) entry which is preliminary data.</text>
</comment>
<keyword evidence="3" id="KW-1185">Reference proteome</keyword>
<name>A0A8X7N6T6_9BASI</name>
<dbReference type="Proteomes" id="UP000078113">
    <property type="component" value="Unassembled WGS sequence"/>
</dbReference>
<feature type="compositionally biased region" description="Low complexity" evidence="1">
    <location>
        <begin position="543"/>
        <end position="561"/>
    </location>
</feature>
<feature type="compositionally biased region" description="Low complexity" evidence="1">
    <location>
        <begin position="78"/>
        <end position="115"/>
    </location>
</feature>
<reference evidence="2" key="1">
    <citation type="submission" date="2016-04" db="EMBL/GenBank/DDBJ databases">
        <authorList>
            <person name="Nguyen H.D."/>
            <person name="Samba Siva P."/>
            <person name="Cullis J."/>
            <person name="Levesque C.A."/>
            <person name="Hambleton S."/>
        </authorList>
    </citation>
    <scope>NUCLEOTIDE SEQUENCE</scope>
    <source>
        <strain evidence="2">DAOMC 236422</strain>
    </source>
</reference>
<sequence>MAATVRSKDDGIPSLAALPHLIASSSSSHSAATRVGSAYKLSSSSNQQQRAAVKRIRNLTVIANCNTNTLHLLSTAQSTTAPSTSDPSAGAASLTADIPTPSSSTSSSTLHIPPTQSFSLDPAAGETLGPAAPITTLRSSTRTTYITLTQPQPTLRAYIENTAPTSSHRPPPTQSQTILSSSDIFIKDPIESLHLLNTSEIAASHAHSAQISLFQHSPSEPDNAPSIQPLLTWAPPTTEPKSITHHFALFDSTPALHLLRGTDPSLIQHERVSALAFRIASPCLPTTTTDKKTNGAGGAKGGRKSALQVMDDLHALPVDPPLLDPKGRLRLSTVLIQSRGKDPAAADRVQFLKDVDVPGFGTGDETESSLGALDVLSCTLHPDGNLAILTRGGQLRLYHLVLTSNATPTLTLTRTIHLKHFHFQLPSPSPSSPSKPASILSLSSTHLLLIGLVLPTTSSTAAEAGPKNKSLKPRVQAVIFDTALEAVVAETDVSGLLPPHFSIGGKAAEEDPGLNIGATRSAGGQVIIVLNTVPAVSAPPPTTTGGRRSSRGASSVANNSRAGTQYSNSVVLPYTLPLQSSVRHILGRGEMTARWIGRSEGVVEEKKEKRRARKNKGGEVPVQEEKEKAVAVVVNGTGNSVPSSGLAPPTLAQLRATSDWAAVLNALRTRPDLEEDELVRTMVTLLPTPPELKDYLRAFLPIPLSRPLVRIALQRHLRLAGRAAGDEVVQGVVVLTEILREWVEEWGRVPLARSGWAEGGEVMVNEGQLPRLDEIVLFVTDLLDTFFPTLLSSSSSSVQAQTMLDNLSKALAAHSAHLNSLSLLLGPLHAFAVLDSDRARSAVESEVGKEEGGLERDGAVHPALREHHPFSRHTRLSEKKKKKKKSKKEAKKGLEGVADEVLAAGDVQARSMTGGGVAYVPAQDGAGRTKRRMMQEASLLVGEYAVEVLEF</sequence>
<feature type="compositionally biased region" description="Basic and acidic residues" evidence="1">
    <location>
        <begin position="844"/>
        <end position="869"/>
    </location>
</feature>